<feature type="transmembrane region" description="Helical" evidence="7">
    <location>
        <begin position="16"/>
        <end position="36"/>
    </location>
</feature>
<name>A0A495IK33_9MICO</name>
<evidence type="ECO:0000256" key="3">
    <source>
        <dbReference type="ARBA" id="ARBA00022475"/>
    </source>
</evidence>
<organism evidence="9 10">
    <name type="scientific">Frondihabitans australicus</name>
    <dbReference type="NCBI Taxonomy" id="386892"/>
    <lineage>
        <taxon>Bacteria</taxon>
        <taxon>Bacillati</taxon>
        <taxon>Actinomycetota</taxon>
        <taxon>Actinomycetes</taxon>
        <taxon>Micrococcales</taxon>
        <taxon>Microbacteriaceae</taxon>
        <taxon>Frondihabitans</taxon>
    </lineage>
</organism>
<dbReference type="InterPro" id="IPR020846">
    <property type="entry name" value="MFS_dom"/>
</dbReference>
<feature type="transmembrane region" description="Helical" evidence="7">
    <location>
        <begin position="263"/>
        <end position="283"/>
    </location>
</feature>
<keyword evidence="10" id="KW-1185">Reference proteome</keyword>
<feature type="transmembrane region" description="Helical" evidence="7">
    <location>
        <begin position="88"/>
        <end position="107"/>
    </location>
</feature>
<comment type="subcellular location">
    <subcellularLocation>
        <location evidence="1">Cell membrane</location>
        <topology evidence="1">Multi-pass membrane protein</topology>
    </subcellularLocation>
</comment>
<dbReference type="InterPro" id="IPR036259">
    <property type="entry name" value="MFS_trans_sf"/>
</dbReference>
<evidence type="ECO:0000256" key="1">
    <source>
        <dbReference type="ARBA" id="ARBA00004651"/>
    </source>
</evidence>
<feature type="transmembrane region" description="Helical" evidence="7">
    <location>
        <begin position="155"/>
        <end position="172"/>
    </location>
</feature>
<dbReference type="InterPro" id="IPR011701">
    <property type="entry name" value="MFS"/>
</dbReference>
<accession>A0A495IK33</accession>
<dbReference type="Pfam" id="PF07690">
    <property type="entry name" value="MFS_1"/>
    <property type="match status" value="1"/>
</dbReference>
<dbReference type="PROSITE" id="PS50850">
    <property type="entry name" value="MFS"/>
    <property type="match status" value="1"/>
</dbReference>
<gene>
    <name evidence="9" type="ORF">C8E83_3496</name>
</gene>
<dbReference type="GO" id="GO:0005886">
    <property type="term" value="C:plasma membrane"/>
    <property type="evidence" value="ECO:0007669"/>
    <property type="project" value="UniProtKB-SubCell"/>
</dbReference>
<evidence type="ECO:0000313" key="9">
    <source>
        <dbReference type="EMBL" id="RKR76327.1"/>
    </source>
</evidence>
<reference evidence="9 10" key="1">
    <citation type="submission" date="2018-10" db="EMBL/GenBank/DDBJ databases">
        <title>Sequencing the genomes of 1000 actinobacteria strains.</title>
        <authorList>
            <person name="Klenk H.-P."/>
        </authorList>
    </citation>
    <scope>NUCLEOTIDE SEQUENCE [LARGE SCALE GENOMIC DNA]</scope>
    <source>
        <strain evidence="9 10">DSM 17894</strain>
    </source>
</reference>
<dbReference type="EMBL" id="RBKS01000001">
    <property type="protein sequence ID" value="RKR76327.1"/>
    <property type="molecule type" value="Genomic_DNA"/>
</dbReference>
<dbReference type="AlphaFoldDB" id="A0A495IK33"/>
<evidence type="ECO:0000256" key="2">
    <source>
        <dbReference type="ARBA" id="ARBA00022448"/>
    </source>
</evidence>
<evidence type="ECO:0000256" key="4">
    <source>
        <dbReference type="ARBA" id="ARBA00022692"/>
    </source>
</evidence>
<dbReference type="OrthoDB" id="3177957at2"/>
<keyword evidence="2" id="KW-0813">Transport</keyword>
<protein>
    <submittedName>
        <fullName evidence="9">Putative MFS family arabinose efflux permease</fullName>
    </submittedName>
</protein>
<dbReference type="PANTHER" id="PTHR23517">
    <property type="entry name" value="RESISTANCE PROTEIN MDTM, PUTATIVE-RELATED-RELATED"/>
    <property type="match status" value="1"/>
</dbReference>
<sequence length="406" mass="41935">MTTSTTNRSVIRAVPAAWHGIGFWIIAVVFTTVMAYSTVPTPLYVLYEARDGFPSFAVTFIFAAYAVGVVASLYFAGHISDWVGRRRIILISVAVEILASCLFIAWPDLPGLLVARFVNGVGVGMLTATATAHLSELRVISRSDGSADASTVSGVANLGGLGLGPLIGGLFAEFLPQPLLVPHVVFLALFVVAVIGVALVPETVVKEEIRPAYRPQKVSVPRESRAVFFAAGAAAFSSFAVFGLFTSLAPTFLVVTLHETDRLVAGAVSFSVFAAACLGQVLLSKARIRTQLNVLLALLPVGLVGLAVGAAAASLPVFAASGVVAGAGVGLLFRAALSTGASLAGAESKGEVLAALFLIAYAGLCIPVLLVGGALVIASPLAVLLVFVVLVLTAVLVSAINMRRRH</sequence>
<comment type="caution">
    <text evidence="9">The sequence shown here is derived from an EMBL/GenBank/DDBJ whole genome shotgun (WGS) entry which is preliminary data.</text>
</comment>
<keyword evidence="6 7" id="KW-0472">Membrane</keyword>
<feature type="transmembrane region" description="Helical" evidence="7">
    <location>
        <begin position="226"/>
        <end position="257"/>
    </location>
</feature>
<dbReference type="InterPro" id="IPR050171">
    <property type="entry name" value="MFS_Transporters"/>
</dbReference>
<keyword evidence="5 7" id="KW-1133">Transmembrane helix</keyword>
<evidence type="ECO:0000313" key="10">
    <source>
        <dbReference type="Proteomes" id="UP000280008"/>
    </source>
</evidence>
<feature type="transmembrane region" description="Helical" evidence="7">
    <location>
        <begin position="352"/>
        <end position="375"/>
    </location>
</feature>
<dbReference type="Gene3D" id="1.20.1250.20">
    <property type="entry name" value="MFS general substrate transporter like domains"/>
    <property type="match status" value="1"/>
</dbReference>
<keyword evidence="3" id="KW-1003">Cell membrane</keyword>
<evidence type="ECO:0000256" key="6">
    <source>
        <dbReference type="ARBA" id="ARBA00023136"/>
    </source>
</evidence>
<evidence type="ECO:0000259" key="8">
    <source>
        <dbReference type="PROSITE" id="PS50850"/>
    </source>
</evidence>
<keyword evidence="4 7" id="KW-0812">Transmembrane</keyword>
<dbReference type="PANTHER" id="PTHR23517:SF13">
    <property type="entry name" value="MAJOR FACILITATOR SUPERFAMILY MFS_1"/>
    <property type="match status" value="1"/>
</dbReference>
<feature type="transmembrane region" description="Helical" evidence="7">
    <location>
        <begin position="113"/>
        <end position="134"/>
    </location>
</feature>
<feature type="transmembrane region" description="Helical" evidence="7">
    <location>
        <begin position="381"/>
        <end position="400"/>
    </location>
</feature>
<dbReference type="SUPFAM" id="SSF103473">
    <property type="entry name" value="MFS general substrate transporter"/>
    <property type="match status" value="1"/>
</dbReference>
<feature type="transmembrane region" description="Helical" evidence="7">
    <location>
        <begin position="295"/>
        <end position="318"/>
    </location>
</feature>
<feature type="domain" description="Major facilitator superfamily (MFS) profile" evidence="8">
    <location>
        <begin position="21"/>
        <end position="406"/>
    </location>
</feature>
<dbReference type="RefSeq" id="WP_121371314.1">
    <property type="nucleotide sequence ID" value="NZ_RBKS01000001.1"/>
</dbReference>
<proteinExistence type="predicted"/>
<feature type="transmembrane region" description="Helical" evidence="7">
    <location>
        <begin position="324"/>
        <end position="345"/>
    </location>
</feature>
<dbReference type="GO" id="GO:0022857">
    <property type="term" value="F:transmembrane transporter activity"/>
    <property type="evidence" value="ECO:0007669"/>
    <property type="project" value="InterPro"/>
</dbReference>
<feature type="transmembrane region" description="Helical" evidence="7">
    <location>
        <begin position="56"/>
        <end position="76"/>
    </location>
</feature>
<feature type="transmembrane region" description="Helical" evidence="7">
    <location>
        <begin position="184"/>
        <end position="205"/>
    </location>
</feature>
<evidence type="ECO:0000256" key="7">
    <source>
        <dbReference type="SAM" id="Phobius"/>
    </source>
</evidence>
<dbReference type="Proteomes" id="UP000280008">
    <property type="component" value="Unassembled WGS sequence"/>
</dbReference>
<evidence type="ECO:0000256" key="5">
    <source>
        <dbReference type="ARBA" id="ARBA00022989"/>
    </source>
</evidence>